<dbReference type="PANTHER" id="PTHR48005">
    <property type="entry name" value="LEUCINE RICH REPEAT KINASE 2"/>
    <property type="match status" value="1"/>
</dbReference>
<dbReference type="AlphaFoldDB" id="A0AAN7G7A3"/>
<keyword evidence="3" id="KW-0808">Transferase</keyword>
<evidence type="ECO:0000256" key="2">
    <source>
        <dbReference type="ARBA" id="ARBA00022527"/>
    </source>
</evidence>
<sequence>VVTEKKNDVYSFGVVALEILVGRHPGKLLTSLSSLPFQCVMLNEILDPCLPPPNRMVVQDLFFIATISFACFHTKPKPRPTMKYVIQEFLSRKKPIMVPLHEVSLWELRNQ</sequence>
<feature type="non-terminal residue" evidence="9">
    <location>
        <position position="111"/>
    </location>
</feature>
<dbReference type="GO" id="GO:0004674">
    <property type="term" value="F:protein serine/threonine kinase activity"/>
    <property type="evidence" value="ECO:0007669"/>
    <property type="project" value="UniProtKB-KW"/>
</dbReference>
<dbReference type="PANTHER" id="PTHR48005:SF16">
    <property type="entry name" value="MDIS1-INTERACTING RECEPTOR LIKE KINASE 2-LIKE ISOFORM X1"/>
    <property type="match status" value="1"/>
</dbReference>
<comment type="catalytic activity">
    <reaction evidence="8">
        <text>L-seryl-[protein] + ATP = O-phospho-L-seryl-[protein] + ADP + H(+)</text>
        <dbReference type="Rhea" id="RHEA:17989"/>
        <dbReference type="Rhea" id="RHEA-COMP:9863"/>
        <dbReference type="Rhea" id="RHEA-COMP:11604"/>
        <dbReference type="ChEBI" id="CHEBI:15378"/>
        <dbReference type="ChEBI" id="CHEBI:29999"/>
        <dbReference type="ChEBI" id="CHEBI:30616"/>
        <dbReference type="ChEBI" id="CHEBI:83421"/>
        <dbReference type="ChEBI" id="CHEBI:456216"/>
        <dbReference type="EC" id="2.7.11.1"/>
    </reaction>
</comment>
<evidence type="ECO:0000256" key="6">
    <source>
        <dbReference type="ARBA" id="ARBA00022840"/>
    </source>
</evidence>
<feature type="non-terminal residue" evidence="9">
    <location>
        <position position="1"/>
    </location>
</feature>
<reference evidence="9 10" key="1">
    <citation type="journal article" date="2023" name="G3 (Bethesda)">
        <title>A haplotype-resolved chromosome-scale genome for Quercus rubra L. provides insights into the genetics of adaptive traits for red oak species.</title>
        <authorList>
            <person name="Kapoor B."/>
            <person name="Jenkins J."/>
            <person name="Schmutz J."/>
            <person name="Zhebentyayeva T."/>
            <person name="Kuelheim C."/>
            <person name="Coggeshall M."/>
            <person name="Heim C."/>
            <person name="Lasky J.R."/>
            <person name="Leites L."/>
            <person name="Islam-Faridi N."/>
            <person name="Romero-Severson J."/>
            <person name="DeLeo V.L."/>
            <person name="Lucas S.M."/>
            <person name="Lazic D."/>
            <person name="Gailing O."/>
            <person name="Carlson J."/>
            <person name="Staton M."/>
        </authorList>
    </citation>
    <scope>NUCLEOTIDE SEQUENCE [LARGE SCALE GENOMIC DNA]</scope>
    <source>
        <strain evidence="9">Pseudo-F2</strain>
    </source>
</reference>
<evidence type="ECO:0000256" key="8">
    <source>
        <dbReference type="ARBA" id="ARBA00048679"/>
    </source>
</evidence>
<comment type="caution">
    <text evidence="9">The sequence shown here is derived from an EMBL/GenBank/DDBJ whole genome shotgun (WGS) entry which is preliminary data.</text>
</comment>
<dbReference type="EC" id="2.7.11.1" evidence="1"/>
<evidence type="ECO:0000256" key="1">
    <source>
        <dbReference type="ARBA" id="ARBA00012513"/>
    </source>
</evidence>
<proteinExistence type="predicted"/>
<dbReference type="InterPro" id="IPR011009">
    <property type="entry name" value="Kinase-like_dom_sf"/>
</dbReference>
<dbReference type="InterPro" id="IPR051420">
    <property type="entry name" value="Ser_Thr_Kinases_DiverseReg"/>
</dbReference>
<accession>A0AAN7G7A3</accession>
<organism evidence="9 10">
    <name type="scientific">Quercus rubra</name>
    <name type="common">Northern red oak</name>
    <name type="synonym">Quercus borealis</name>
    <dbReference type="NCBI Taxonomy" id="3512"/>
    <lineage>
        <taxon>Eukaryota</taxon>
        <taxon>Viridiplantae</taxon>
        <taxon>Streptophyta</taxon>
        <taxon>Embryophyta</taxon>
        <taxon>Tracheophyta</taxon>
        <taxon>Spermatophyta</taxon>
        <taxon>Magnoliopsida</taxon>
        <taxon>eudicotyledons</taxon>
        <taxon>Gunneridae</taxon>
        <taxon>Pentapetalae</taxon>
        <taxon>rosids</taxon>
        <taxon>fabids</taxon>
        <taxon>Fagales</taxon>
        <taxon>Fagaceae</taxon>
        <taxon>Quercus</taxon>
    </lineage>
</organism>
<evidence type="ECO:0000256" key="3">
    <source>
        <dbReference type="ARBA" id="ARBA00022679"/>
    </source>
</evidence>
<evidence type="ECO:0000313" key="10">
    <source>
        <dbReference type="Proteomes" id="UP001324115"/>
    </source>
</evidence>
<dbReference type="Gene3D" id="1.10.510.10">
    <property type="entry name" value="Transferase(Phosphotransferase) domain 1"/>
    <property type="match status" value="1"/>
</dbReference>
<gene>
    <name evidence="9" type="ORF">RGQ29_012504</name>
</gene>
<keyword evidence="6" id="KW-0067">ATP-binding</keyword>
<evidence type="ECO:0000256" key="4">
    <source>
        <dbReference type="ARBA" id="ARBA00022741"/>
    </source>
</evidence>
<protein>
    <recommendedName>
        <fullName evidence="1">non-specific serine/threonine protein kinase</fullName>
        <ecNumber evidence="1">2.7.11.1</ecNumber>
    </recommendedName>
</protein>
<keyword evidence="5" id="KW-0418">Kinase</keyword>
<keyword evidence="4" id="KW-0547">Nucleotide-binding</keyword>
<keyword evidence="2" id="KW-0723">Serine/threonine-protein kinase</keyword>
<keyword evidence="10" id="KW-1185">Reference proteome</keyword>
<dbReference type="GO" id="GO:0005524">
    <property type="term" value="F:ATP binding"/>
    <property type="evidence" value="ECO:0007669"/>
    <property type="project" value="UniProtKB-KW"/>
</dbReference>
<comment type="catalytic activity">
    <reaction evidence="7">
        <text>L-threonyl-[protein] + ATP = O-phospho-L-threonyl-[protein] + ADP + H(+)</text>
        <dbReference type="Rhea" id="RHEA:46608"/>
        <dbReference type="Rhea" id="RHEA-COMP:11060"/>
        <dbReference type="Rhea" id="RHEA-COMP:11605"/>
        <dbReference type="ChEBI" id="CHEBI:15378"/>
        <dbReference type="ChEBI" id="CHEBI:30013"/>
        <dbReference type="ChEBI" id="CHEBI:30616"/>
        <dbReference type="ChEBI" id="CHEBI:61977"/>
        <dbReference type="ChEBI" id="CHEBI:456216"/>
        <dbReference type="EC" id="2.7.11.1"/>
    </reaction>
</comment>
<dbReference type="EMBL" id="JAXUIC010000002">
    <property type="protein sequence ID" value="KAK4604021.1"/>
    <property type="molecule type" value="Genomic_DNA"/>
</dbReference>
<evidence type="ECO:0000256" key="7">
    <source>
        <dbReference type="ARBA" id="ARBA00047899"/>
    </source>
</evidence>
<evidence type="ECO:0000313" key="9">
    <source>
        <dbReference type="EMBL" id="KAK4604021.1"/>
    </source>
</evidence>
<evidence type="ECO:0000256" key="5">
    <source>
        <dbReference type="ARBA" id="ARBA00022777"/>
    </source>
</evidence>
<dbReference type="SUPFAM" id="SSF56112">
    <property type="entry name" value="Protein kinase-like (PK-like)"/>
    <property type="match status" value="1"/>
</dbReference>
<dbReference type="Proteomes" id="UP001324115">
    <property type="component" value="Unassembled WGS sequence"/>
</dbReference>
<name>A0AAN7G7A3_QUERU</name>